<keyword evidence="1" id="KW-0472">Membrane</keyword>
<name>A0A2P5C1I9_PARAD</name>
<keyword evidence="1" id="KW-1133">Transmembrane helix</keyword>
<dbReference type="EMBL" id="JXTB01000189">
    <property type="protein sequence ID" value="PON54865.1"/>
    <property type="molecule type" value="Genomic_DNA"/>
</dbReference>
<keyword evidence="1" id="KW-0812">Transmembrane</keyword>
<dbReference type="AlphaFoldDB" id="A0A2P5C1I9"/>
<evidence type="ECO:0000313" key="2">
    <source>
        <dbReference type="EMBL" id="PON54865.1"/>
    </source>
</evidence>
<comment type="caution">
    <text evidence="2">The sequence shown here is derived from an EMBL/GenBank/DDBJ whole genome shotgun (WGS) entry which is preliminary data.</text>
</comment>
<proteinExistence type="predicted"/>
<sequence length="85" mass="9362">MEAENEEGSTGRVFRSGVGPTGVHAGHVALGRDSLALWMMCLGATVVTWRWSVYQRERLVLKLLIESTVVEVGSTDYICLCFCVL</sequence>
<feature type="transmembrane region" description="Helical" evidence="1">
    <location>
        <begin position="35"/>
        <end position="53"/>
    </location>
</feature>
<gene>
    <name evidence="2" type="ORF">PanWU01x14_192310</name>
</gene>
<evidence type="ECO:0000313" key="3">
    <source>
        <dbReference type="Proteomes" id="UP000237105"/>
    </source>
</evidence>
<keyword evidence="3" id="KW-1185">Reference proteome</keyword>
<organism evidence="2 3">
    <name type="scientific">Parasponia andersonii</name>
    <name type="common">Sponia andersonii</name>
    <dbReference type="NCBI Taxonomy" id="3476"/>
    <lineage>
        <taxon>Eukaryota</taxon>
        <taxon>Viridiplantae</taxon>
        <taxon>Streptophyta</taxon>
        <taxon>Embryophyta</taxon>
        <taxon>Tracheophyta</taxon>
        <taxon>Spermatophyta</taxon>
        <taxon>Magnoliopsida</taxon>
        <taxon>eudicotyledons</taxon>
        <taxon>Gunneridae</taxon>
        <taxon>Pentapetalae</taxon>
        <taxon>rosids</taxon>
        <taxon>fabids</taxon>
        <taxon>Rosales</taxon>
        <taxon>Cannabaceae</taxon>
        <taxon>Parasponia</taxon>
    </lineage>
</organism>
<accession>A0A2P5C1I9</accession>
<protein>
    <submittedName>
        <fullName evidence="2">Uncharacterized protein</fullName>
    </submittedName>
</protein>
<dbReference type="Proteomes" id="UP000237105">
    <property type="component" value="Unassembled WGS sequence"/>
</dbReference>
<reference evidence="3" key="1">
    <citation type="submission" date="2016-06" db="EMBL/GenBank/DDBJ databases">
        <title>Parallel loss of symbiosis genes in relatives of nitrogen-fixing non-legume Parasponia.</title>
        <authorList>
            <person name="Van Velzen R."/>
            <person name="Holmer R."/>
            <person name="Bu F."/>
            <person name="Rutten L."/>
            <person name="Van Zeijl A."/>
            <person name="Liu W."/>
            <person name="Santuari L."/>
            <person name="Cao Q."/>
            <person name="Sharma T."/>
            <person name="Shen D."/>
            <person name="Roswanjaya Y."/>
            <person name="Wardhani T."/>
            <person name="Kalhor M.S."/>
            <person name="Jansen J."/>
            <person name="Van den Hoogen J."/>
            <person name="Gungor B."/>
            <person name="Hartog M."/>
            <person name="Hontelez J."/>
            <person name="Verver J."/>
            <person name="Yang W.-C."/>
            <person name="Schijlen E."/>
            <person name="Repin R."/>
            <person name="Schilthuizen M."/>
            <person name="Schranz E."/>
            <person name="Heidstra R."/>
            <person name="Miyata K."/>
            <person name="Fedorova E."/>
            <person name="Kohlen W."/>
            <person name="Bisseling T."/>
            <person name="Smit S."/>
            <person name="Geurts R."/>
        </authorList>
    </citation>
    <scope>NUCLEOTIDE SEQUENCE [LARGE SCALE GENOMIC DNA]</scope>
    <source>
        <strain evidence="3">cv. WU1-14</strain>
    </source>
</reference>
<evidence type="ECO:0000256" key="1">
    <source>
        <dbReference type="SAM" id="Phobius"/>
    </source>
</evidence>